<protein>
    <submittedName>
        <fullName evidence="1">Uncharacterized protein</fullName>
    </submittedName>
</protein>
<dbReference type="EMBL" id="WFLI01000061">
    <property type="protein sequence ID" value="KAB8058440.1"/>
    <property type="molecule type" value="Genomic_DNA"/>
</dbReference>
<reference evidence="1 2" key="1">
    <citation type="submission" date="2019-10" db="EMBL/GenBank/DDBJ databases">
        <title>Three novel species isolated from a subtropical stream in China.</title>
        <authorList>
            <person name="Lu H."/>
        </authorList>
    </citation>
    <scope>NUCLEOTIDE SEQUENCE [LARGE SCALE GENOMIC DNA]</scope>
    <source>
        <strain evidence="1 2">FT13W</strain>
    </source>
</reference>
<organism evidence="1 2">
    <name type="scientific">Janthinobacterium violaceinigrum</name>
    <dbReference type="NCBI Taxonomy" id="2654252"/>
    <lineage>
        <taxon>Bacteria</taxon>
        <taxon>Pseudomonadati</taxon>
        <taxon>Pseudomonadota</taxon>
        <taxon>Betaproteobacteria</taxon>
        <taxon>Burkholderiales</taxon>
        <taxon>Oxalobacteraceae</taxon>
        <taxon>Janthinobacterium</taxon>
    </lineage>
</organism>
<keyword evidence="2" id="KW-1185">Reference proteome</keyword>
<dbReference type="RefSeq" id="WP_152285233.1">
    <property type="nucleotide sequence ID" value="NZ_WFLI01000061.1"/>
</dbReference>
<dbReference type="Proteomes" id="UP000468717">
    <property type="component" value="Unassembled WGS sequence"/>
</dbReference>
<evidence type="ECO:0000313" key="1">
    <source>
        <dbReference type="EMBL" id="KAB8058440.1"/>
    </source>
</evidence>
<proteinExistence type="predicted"/>
<gene>
    <name evidence="1" type="ORF">GCN75_27825</name>
</gene>
<evidence type="ECO:0000313" key="2">
    <source>
        <dbReference type="Proteomes" id="UP000468717"/>
    </source>
</evidence>
<dbReference type="AlphaFoldDB" id="A0A6I1HK31"/>
<accession>A0A6I1HK31</accession>
<comment type="caution">
    <text evidence="1">The sequence shown here is derived from an EMBL/GenBank/DDBJ whole genome shotgun (WGS) entry which is preliminary data.</text>
</comment>
<sequence>MQMLNTRFFDAIASAVDLDDPAEQFLAQRFMIEAIGSVTSQLPEVAKSAGAVANRFITGAATAEEVIAERVRLWRAIEGRDQSDKPDVLKIRTAICVLHPMDIANSAETLEYFFMFWQQAGLAQAELEAAIQSTYGI</sequence>
<name>A0A6I1HK31_9BURK</name>